<dbReference type="EMBL" id="CAJOBC010004360">
    <property type="protein sequence ID" value="CAF3824851.1"/>
    <property type="molecule type" value="Genomic_DNA"/>
</dbReference>
<gene>
    <name evidence="2" type="ORF">GPM918_LOCUS16523</name>
    <name evidence="3" type="ORF">SRO942_LOCUS16523</name>
</gene>
<evidence type="ECO:0000313" key="4">
    <source>
        <dbReference type="Proteomes" id="UP000663829"/>
    </source>
</evidence>
<comment type="caution">
    <text evidence="2">The sequence shown here is derived from an EMBL/GenBank/DDBJ whole genome shotgun (WGS) entry which is preliminary data.</text>
</comment>
<organism evidence="2 4">
    <name type="scientific">Didymodactylos carnosus</name>
    <dbReference type="NCBI Taxonomy" id="1234261"/>
    <lineage>
        <taxon>Eukaryota</taxon>
        <taxon>Metazoa</taxon>
        <taxon>Spiralia</taxon>
        <taxon>Gnathifera</taxon>
        <taxon>Rotifera</taxon>
        <taxon>Eurotatoria</taxon>
        <taxon>Bdelloidea</taxon>
        <taxon>Philodinida</taxon>
        <taxon>Philodinidae</taxon>
        <taxon>Didymodactylos</taxon>
    </lineage>
</organism>
<evidence type="ECO:0000313" key="3">
    <source>
        <dbReference type="EMBL" id="CAF3824851.1"/>
    </source>
</evidence>
<dbReference type="InterPro" id="IPR052090">
    <property type="entry name" value="Cytolytic_pore-forming_toxin"/>
</dbReference>
<keyword evidence="4" id="KW-1185">Reference proteome</keyword>
<evidence type="ECO:0000256" key="1">
    <source>
        <dbReference type="SAM" id="MobiDB-lite"/>
    </source>
</evidence>
<feature type="compositionally biased region" description="Basic and acidic residues" evidence="1">
    <location>
        <begin position="14"/>
        <end position="23"/>
    </location>
</feature>
<dbReference type="AlphaFoldDB" id="A0A814KR82"/>
<feature type="compositionally biased region" description="Polar residues" evidence="1">
    <location>
        <begin position="1"/>
        <end position="10"/>
    </location>
</feature>
<name>A0A814KR82_9BILA</name>
<dbReference type="Proteomes" id="UP000663829">
    <property type="component" value="Unassembled WGS sequence"/>
</dbReference>
<reference evidence="2" key="1">
    <citation type="submission" date="2021-02" db="EMBL/GenBank/DDBJ databases">
        <authorList>
            <person name="Nowell W R."/>
        </authorList>
    </citation>
    <scope>NUCLEOTIDE SEQUENCE</scope>
</reference>
<evidence type="ECO:0000313" key="2">
    <source>
        <dbReference type="EMBL" id="CAF1055832.1"/>
    </source>
</evidence>
<proteinExistence type="predicted"/>
<feature type="region of interest" description="Disordered" evidence="1">
    <location>
        <begin position="1"/>
        <end position="32"/>
    </location>
</feature>
<sequence>MTNFLRSSVGPTVHPKDRSKYVNDRQQTSHQSRTVLKYSTTTHFEQLSVAHLGRDFELQDQDIVTHFVTGITYGADAFFIFNRNADLSENKEDIDAKVSAAVKKLPSWGIDENVEEQEKDVVNKLQCTFYGDYNLKQNPSTFQDAVKLYQQLPDLLGKVHRFERK</sequence>
<protein>
    <submittedName>
        <fullName evidence="2">Uncharacterized protein</fullName>
    </submittedName>
</protein>
<dbReference type="EMBL" id="CAJNOQ010004360">
    <property type="protein sequence ID" value="CAF1055832.1"/>
    <property type="molecule type" value="Genomic_DNA"/>
</dbReference>
<accession>A0A814KR82</accession>
<dbReference type="PANTHER" id="PTHR31594:SF16">
    <property type="entry name" value="SI:CH211-281L24.3"/>
    <property type="match status" value="1"/>
</dbReference>
<dbReference type="OrthoDB" id="8954335at2759"/>
<dbReference type="PANTHER" id="PTHR31594">
    <property type="entry name" value="AIG1-TYPE G DOMAIN-CONTAINING PROTEIN"/>
    <property type="match status" value="1"/>
</dbReference>
<dbReference type="Proteomes" id="UP000681722">
    <property type="component" value="Unassembled WGS sequence"/>
</dbReference>